<dbReference type="Proteomes" id="UP001595906">
    <property type="component" value="Unassembled WGS sequence"/>
</dbReference>
<feature type="transmembrane region" description="Helical" evidence="1">
    <location>
        <begin position="76"/>
        <end position="97"/>
    </location>
</feature>
<gene>
    <name evidence="3" type="ORF">ACFOW1_00345</name>
</gene>
<dbReference type="EMBL" id="JBHSDC010000001">
    <property type="protein sequence ID" value="MFC4230318.1"/>
    <property type="molecule type" value="Genomic_DNA"/>
</dbReference>
<accession>A0ABV8PT28</accession>
<evidence type="ECO:0000313" key="3">
    <source>
        <dbReference type="EMBL" id="MFC4230318.1"/>
    </source>
</evidence>
<evidence type="ECO:0000256" key="1">
    <source>
        <dbReference type="SAM" id="Phobius"/>
    </source>
</evidence>
<keyword evidence="1" id="KW-1133">Transmembrane helix</keyword>
<dbReference type="RefSeq" id="WP_379011407.1">
    <property type="nucleotide sequence ID" value="NZ_JBHSDC010000001.1"/>
</dbReference>
<organism evidence="3 4">
    <name type="scientific">Parasediminibacterium paludis</name>
    <dbReference type="NCBI Taxonomy" id="908966"/>
    <lineage>
        <taxon>Bacteria</taxon>
        <taxon>Pseudomonadati</taxon>
        <taxon>Bacteroidota</taxon>
        <taxon>Chitinophagia</taxon>
        <taxon>Chitinophagales</taxon>
        <taxon>Chitinophagaceae</taxon>
        <taxon>Parasediminibacterium</taxon>
    </lineage>
</organism>
<sequence length="163" mass="17237">MKPVFLLVIGICLAATVFAQQPYNHHKMVFAATNKPNTIIYNDTIYNGSTQFKTLFLRTGDAELIKLFQQHQSNKVVGNVLGIVGSFGIGFGVGIATSNNNNKGAGWAIVGGGLATSIVGGYLMLVGQHKLTAAIDLFNKKYTTKTTAGLGITNSGVGVVVKF</sequence>
<feature type="transmembrane region" description="Helical" evidence="1">
    <location>
        <begin position="104"/>
        <end position="125"/>
    </location>
</feature>
<keyword evidence="4" id="KW-1185">Reference proteome</keyword>
<protein>
    <recommendedName>
        <fullName evidence="5">Glycine zipper family protein</fullName>
    </recommendedName>
</protein>
<comment type="caution">
    <text evidence="3">The sequence shown here is derived from an EMBL/GenBank/DDBJ whole genome shotgun (WGS) entry which is preliminary data.</text>
</comment>
<evidence type="ECO:0008006" key="5">
    <source>
        <dbReference type="Google" id="ProtNLM"/>
    </source>
</evidence>
<evidence type="ECO:0000313" key="4">
    <source>
        <dbReference type="Proteomes" id="UP001595906"/>
    </source>
</evidence>
<feature type="signal peptide" evidence="2">
    <location>
        <begin position="1"/>
        <end position="19"/>
    </location>
</feature>
<feature type="chain" id="PRO_5046202387" description="Glycine zipper family protein" evidence="2">
    <location>
        <begin position="20"/>
        <end position="163"/>
    </location>
</feature>
<proteinExistence type="predicted"/>
<evidence type="ECO:0000256" key="2">
    <source>
        <dbReference type="SAM" id="SignalP"/>
    </source>
</evidence>
<keyword evidence="2" id="KW-0732">Signal</keyword>
<keyword evidence="1" id="KW-0472">Membrane</keyword>
<reference evidence="4" key="1">
    <citation type="journal article" date="2019" name="Int. J. Syst. Evol. Microbiol.">
        <title>The Global Catalogue of Microorganisms (GCM) 10K type strain sequencing project: providing services to taxonomists for standard genome sequencing and annotation.</title>
        <authorList>
            <consortium name="The Broad Institute Genomics Platform"/>
            <consortium name="The Broad Institute Genome Sequencing Center for Infectious Disease"/>
            <person name="Wu L."/>
            <person name="Ma J."/>
        </authorList>
    </citation>
    <scope>NUCLEOTIDE SEQUENCE [LARGE SCALE GENOMIC DNA]</scope>
    <source>
        <strain evidence="4">CECT 8010</strain>
    </source>
</reference>
<keyword evidence="1" id="KW-0812">Transmembrane</keyword>
<name>A0ABV8PT28_9BACT</name>